<accession>A0AAW0EGJ9</accession>
<protein>
    <recommendedName>
        <fullName evidence="4">Secreted protein</fullName>
    </recommendedName>
</protein>
<evidence type="ECO:0008006" key="4">
    <source>
        <dbReference type="Google" id="ProtNLM"/>
    </source>
</evidence>
<comment type="caution">
    <text evidence="2">The sequence shown here is derived from an EMBL/GenBank/DDBJ whole genome shotgun (WGS) entry which is preliminary data.</text>
</comment>
<evidence type="ECO:0000313" key="2">
    <source>
        <dbReference type="EMBL" id="KAK7063766.1"/>
    </source>
</evidence>
<dbReference type="EMBL" id="JAWWNJ010000001">
    <property type="protein sequence ID" value="KAK7063766.1"/>
    <property type="molecule type" value="Genomic_DNA"/>
</dbReference>
<keyword evidence="1" id="KW-0472">Membrane</keyword>
<proteinExistence type="predicted"/>
<feature type="transmembrane region" description="Helical" evidence="1">
    <location>
        <begin position="17"/>
        <end position="35"/>
    </location>
</feature>
<evidence type="ECO:0000313" key="3">
    <source>
        <dbReference type="Proteomes" id="UP001362999"/>
    </source>
</evidence>
<dbReference type="Proteomes" id="UP001362999">
    <property type="component" value="Unassembled WGS sequence"/>
</dbReference>
<organism evidence="2 3">
    <name type="scientific">Favolaschia claudopus</name>
    <dbReference type="NCBI Taxonomy" id="2862362"/>
    <lineage>
        <taxon>Eukaryota</taxon>
        <taxon>Fungi</taxon>
        <taxon>Dikarya</taxon>
        <taxon>Basidiomycota</taxon>
        <taxon>Agaricomycotina</taxon>
        <taxon>Agaricomycetes</taxon>
        <taxon>Agaricomycetidae</taxon>
        <taxon>Agaricales</taxon>
        <taxon>Marasmiineae</taxon>
        <taxon>Mycenaceae</taxon>
        <taxon>Favolaschia</taxon>
    </lineage>
</organism>
<keyword evidence="1" id="KW-0812">Transmembrane</keyword>
<name>A0AAW0EGJ9_9AGAR</name>
<keyword evidence="1" id="KW-1133">Transmembrane helix</keyword>
<evidence type="ECO:0000256" key="1">
    <source>
        <dbReference type="SAM" id="Phobius"/>
    </source>
</evidence>
<gene>
    <name evidence="2" type="ORF">R3P38DRAFT_11328</name>
</gene>
<keyword evidence="3" id="KW-1185">Reference proteome</keyword>
<reference evidence="2 3" key="1">
    <citation type="journal article" date="2024" name="J Genomics">
        <title>Draft genome sequencing and assembly of Favolaschia claudopus CIRM-BRFM 2984 isolated from oak limbs.</title>
        <authorList>
            <person name="Navarro D."/>
            <person name="Drula E."/>
            <person name="Chaduli D."/>
            <person name="Cazenave R."/>
            <person name="Ahrendt S."/>
            <person name="Wang J."/>
            <person name="Lipzen A."/>
            <person name="Daum C."/>
            <person name="Barry K."/>
            <person name="Grigoriev I.V."/>
            <person name="Favel A."/>
            <person name="Rosso M.N."/>
            <person name="Martin F."/>
        </authorList>
    </citation>
    <scope>NUCLEOTIDE SEQUENCE [LARGE SCALE GENOMIC DNA]</scope>
    <source>
        <strain evidence="2 3">CIRM-BRFM 2984</strain>
    </source>
</reference>
<sequence>MKETHFMLQLLMKWSTASVYHILIFGAFAFNAFAFKRVQLSMRTYIGQTMKSACFPVRRIHTHRGNNESSHSPQRGNRTLIGICSMNIITLDFLLPPTINKARNKKWNSWSEKLSMVVRPLY</sequence>
<dbReference type="AlphaFoldDB" id="A0AAW0EGJ9"/>